<feature type="domain" description="Helicase C-terminal" evidence="12">
    <location>
        <begin position="256"/>
        <end position="411"/>
    </location>
</feature>
<dbReference type="InterPro" id="IPR014001">
    <property type="entry name" value="Helicase_ATP-bd"/>
</dbReference>
<evidence type="ECO:0000256" key="10">
    <source>
        <dbReference type="SAM" id="MobiDB-lite"/>
    </source>
</evidence>
<dbReference type="SMART" id="SM01123">
    <property type="entry name" value="DBP10CT"/>
    <property type="match status" value="2"/>
</dbReference>
<evidence type="ECO:0000256" key="3">
    <source>
        <dbReference type="ARBA" id="ARBA00022741"/>
    </source>
</evidence>
<dbReference type="InterPro" id="IPR011545">
    <property type="entry name" value="DEAD/DEAH_box_helicase_dom"/>
</dbReference>
<dbReference type="CDD" id="cd17959">
    <property type="entry name" value="DEADc_DDX54"/>
    <property type="match status" value="1"/>
</dbReference>
<organism evidence="14 15">
    <name type="scientific">Brassica cretica</name>
    <name type="common">Mustard</name>
    <dbReference type="NCBI Taxonomy" id="69181"/>
    <lineage>
        <taxon>Eukaryota</taxon>
        <taxon>Viridiplantae</taxon>
        <taxon>Streptophyta</taxon>
        <taxon>Embryophyta</taxon>
        <taxon>Tracheophyta</taxon>
        <taxon>Spermatophyta</taxon>
        <taxon>Magnoliopsida</taxon>
        <taxon>eudicotyledons</taxon>
        <taxon>Gunneridae</taxon>
        <taxon>Pentapetalae</taxon>
        <taxon>rosids</taxon>
        <taxon>malvids</taxon>
        <taxon>Brassicales</taxon>
        <taxon>Brassicaceae</taxon>
        <taxon>Brassiceae</taxon>
        <taxon>Brassica</taxon>
    </lineage>
</organism>
<proteinExistence type="inferred from homology"/>
<feature type="compositionally biased region" description="Basic and acidic residues" evidence="10">
    <location>
        <begin position="800"/>
        <end position="809"/>
    </location>
</feature>
<gene>
    <name evidence="14" type="ORF">F2Q69_00050137</name>
</gene>
<feature type="domain" description="Helicase ATP-binding" evidence="11">
    <location>
        <begin position="59"/>
        <end position="232"/>
    </location>
</feature>
<accession>A0A8S9PW35</accession>
<dbReference type="GO" id="GO:0005634">
    <property type="term" value="C:nucleus"/>
    <property type="evidence" value="ECO:0007669"/>
    <property type="project" value="InterPro"/>
</dbReference>
<dbReference type="PANTHER" id="PTHR47959:SF8">
    <property type="entry name" value="RNA HELICASE"/>
    <property type="match status" value="1"/>
</dbReference>
<comment type="catalytic activity">
    <reaction evidence="8">
        <text>ATP + H2O = ADP + phosphate + H(+)</text>
        <dbReference type="Rhea" id="RHEA:13065"/>
        <dbReference type="ChEBI" id="CHEBI:15377"/>
        <dbReference type="ChEBI" id="CHEBI:15378"/>
        <dbReference type="ChEBI" id="CHEBI:30616"/>
        <dbReference type="ChEBI" id="CHEBI:43474"/>
        <dbReference type="ChEBI" id="CHEBI:456216"/>
        <dbReference type="EC" id="3.6.4.13"/>
    </reaction>
</comment>
<dbReference type="PROSITE" id="PS51194">
    <property type="entry name" value="HELICASE_CTER"/>
    <property type="match status" value="1"/>
</dbReference>
<evidence type="ECO:0000256" key="9">
    <source>
        <dbReference type="PROSITE-ProRule" id="PRU00552"/>
    </source>
</evidence>
<dbReference type="EMBL" id="QGKX02001347">
    <property type="protein sequence ID" value="KAF3525528.1"/>
    <property type="molecule type" value="Genomic_DNA"/>
</dbReference>
<dbReference type="InterPro" id="IPR014014">
    <property type="entry name" value="RNA_helicase_DEAD_Q_motif"/>
</dbReference>
<feature type="short sequence motif" description="Q motif" evidence="9">
    <location>
        <begin position="28"/>
        <end position="56"/>
    </location>
</feature>
<dbReference type="InterPro" id="IPR033517">
    <property type="entry name" value="DDX54/DBP10_DEAD-box_helicase"/>
</dbReference>
<feature type="region of interest" description="Disordered" evidence="10">
    <location>
        <begin position="800"/>
        <end position="950"/>
    </location>
</feature>
<evidence type="ECO:0000259" key="11">
    <source>
        <dbReference type="PROSITE" id="PS51192"/>
    </source>
</evidence>
<dbReference type="Proteomes" id="UP000712600">
    <property type="component" value="Unassembled WGS sequence"/>
</dbReference>
<comment type="similarity">
    <text evidence="1">Belongs to the DEAD box helicase family. DDX54/DBP10 subfamily.</text>
</comment>
<feature type="compositionally biased region" description="Gly residues" evidence="10">
    <location>
        <begin position="869"/>
        <end position="882"/>
    </location>
</feature>
<keyword evidence="4" id="KW-0378">Hydrolase</keyword>
<comment type="caution">
    <text evidence="14">The sequence shown here is derived from an EMBL/GenBank/DDBJ whole genome shotgun (WGS) entry which is preliminary data.</text>
</comment>
<feature type="compositionally biased region" description="Gly residues" evidence="10">
    <location>
        <begin position="900"/>
        <end position="944"/>
    </location>
</feature>
<dbReference type="SMART" id="SM00487">
    <property type="entry name" value="DEXDc"/>
    <property type="match status" value="1"/>
</dbReference>
<evidence type="ECO:0000256" key="5">
    <source>
        <dbReference type="ARBA" id="ARBA00022806"/>
    </source>
</evidence>
<dbReference type="GO" id="GO:0005829">
    <property type="term" value="C:cytosol"/>
    <property type="evidence" value="ECO:0007669"/>
    <property type="project" value="TreeGrafter"/>
</dbReference>
<dbReference type="GO" id="GO:0003724">
    <property type="term" value="F:RNA helicase activity"/>
    <property type="evidence" value="ECO:0007669"/>
    <property type="project" value="UniProtKB-EC"/>
</dbReference>
<dbReference type="InterPro" id="IPR027417">
    <property type="entry name" value="P-loop_NTPase"/>
</dbReference>
<evidence type="ECO:0000256" key="4">
    <source>
        <dbReference type="ARBA" id="ARBA00022801"/>
    </source>
</evidence>
<dbReference type="AlphaFoldDB" id="A0A8S9PW35"/>
<evidence type="ECO:0000259" key="13">
    <source>
        <dbReference type="PROSITE" id="PS51195"/>
    </source>
</evidence>
<evidence type="ECO:0000256" key="7">
    <source>
        <dbReference type="ARBA" id="ARBA00022884"/>
    </source>
</evidence>
<keyword evidence="6" id="KW-0067">ATP-binding</keyword>
<keyword evidence="7" id="KW-0694">RNA-binding</keyword>
<dbReference type="SUPFAM" id="SSF52540">
    <property type="entry name" value="P-loop containing nucleoside triphosphate hydrolases"/>
    <property type="match status" value="1"/>
</dbReference>
<dbReference type="InterPro" id="IPR001650">
    <property type="entry name" value="Helicase_C-like"/>
</dbReference>
<dbReference type="Gene3D" id="3.40.50.300">
    <property type="entry name" value="P-loop containing nucleotide triphosphate hydrolases"/>
    <property type="match status" value="2"/>
</dbReference>
<feature type="compositionally biased region" description="Basic and acidic residues" evidence="10">
    <location>
        <begin position="838"/>
        <end position="857"/>
    </location>
</feature>
<keyword evidence="3" id="KW-0547">Nucleotide-binding</keyword>
<protein>
    <recommendedName>
        <fullName evidence="2">RNA helicase</fullName>
        <ecNumber evidence="2">3.6.4.13</ecNumber>
    </recommendedName>
</protein>
<dbReference type="Pfam" id="PF08147">
    <property type="entry name" value="DBP10CT"/>
    <property type="match status" value="1"/>
</dbReference>
<dbReference type="EC" id="3.6.4.13" evidence="2"/>
<dbReference type="PANTHER" id="PTHR47959">
    <property type="entry name" value="ATP-DEPENDENT RNA HELICASE RHLE-RELATED"/>
    <property type="match status" value="1"/>
</dbReference>
<name>A0A8S9PW35_BRACR</name>
<evidence type="ECO:0000256" key="1">
    <source>
        <dbReference type="ARBA" id="ARBA00010379"/>
    </source>
</evidence>
<dbReference type="PROSITE" id="PS51195">
    <property type="entry name" value="Q_MOTIF"/>
    <property type="match status" value="1"/>
</dbReference>
<dbReference type="GO" id="GO:0003723">
    <property type="term" value="F:RNA binding"/>
    <property type="evidence" value="ECO:0007669"/>
    <property type="project" value="UniProtKB-KW"/>
</dbReference>
<dbReference type="Pfam" id="PF00270">
    <property type="entry name" value="DEAD"/>
    <property type="match status" value="1"/>
</dbReference>
<reference evidence="14" key="1">
    <citation type="submission" date="2019-12" db="EMBL/GenBank/DDBJ databases">
        <title>Genome sequencing and annotation of Brassica cretica.</title>
        <authorList>
            <person name="Studholme D.J."/>
            <person name="Sarris P."/>
        </authorList>
    </citation>
    <scope>NUCLEOTIDE SEQUENCE</scope>
    <source>
        <strain evidence="14">PFS-109/04</strain>
        <tissue evidence="14">Leaf</tissue>
    </source>
</reference>
<evidence type="ECO:0000259" key="12">
    <source>
        <dbReference type="PROSITE" id="PS51194"/>
    </source>
</evidence>
<evidence type="ECO:0000256" key="8">
    <source>
        <dbReference type="ARBA" id="ARBA00047984"/>
    </source>
</evidence>
<dbReference type="GO" id="GO:0016787">
    <property type="term" value="F:hydrolase activity"/>
    <property type="evidence" value="ECO:0007669"/>
    <property type="project" value="UniProtKB-KW"/>
</dbReference>
<evidence type="ECO:0000313" key="15">
    <source>
        <dbReference type="Proteomes" id="UP000712600"/>
    </source>
</evidence>
<evidence type="ECO:0000256" key="2">
    <source>
        <dbReference type="ARBA" id="ARBA00012552"/>
    </source>
</evidence>
<evidence type="ECO:0000256" key="6">
    <source>
        <dbReference type="ARBA" id="ARBA00022840"/>
    </source>
</evidence>
<evidence type="ECO:0000313" key="14">
    <source>
        <dbReference type="EMBL" id="KAF3525528.1"/>
    </source>
</evidence>
<feature type="domain" description="DEAD-box RNA helicase Q" evidence="13">
    <location>
        <begin position="28"/>
        <end position="56"/>
    </location>
</feature>
<dbReference type="Pfam" id="PF00271">
    <property type="entry name" value="Helicase_C"/>
    <property type="match status" value="1"/>
</dbReference>
<dbReference type="InterPro" id="IPR012541">
    <property type="entry name" value="DBP10_C"/>
</dbReference>
<sequence length="950" mass="104898">MVEGKGFLVSSVTELHRKEKQKKKGKSGGFESLNLGPNVYNAIKKKGYKVPTPIQRKTMPLILSGVDVVAMARTGSGKTAAFLIPMLEKLKQHVPQGGVRALILSPTRDLAEQTLKFAKELGKFTDLRVTLLVGGDSMQDQFEELTKSPDVIIATPGRLMHLLEEVDDMSLRTVEYVVFDEADSLFGMGFAEQLHQILAKLGENRQTLLFSATLPSALAEFAKAGLREPQLVRLDVENKISPDLKLSFLTLRPEEKYAALIYLVREHISSNEQTIIFVSTKHHVEFVNSLFKLENIVPSVCYGDMDQDARKIHVSRFRARKTMLLIVTDIAARGIDIPLLDNVINWDFPPRPKIFVHRVGRAARAGRTGSAISFVTPEDIPYLLDLHLFLSKPIRPAPTEDEVLKNMEEVMNRTSEAIESGVTVYGRFPQKTIDFIFNKIQEMIDSSAELDSLERTSRKAFRLYTTTKPAPSKESIRRAKALPREGLHPMFKSIIEGGELEAMAFFQKIKNFRPKQTILEAEGENAKARNVKGLQWVDVMKRKREVHEEIINKRHEQSQKTSSNNHLEMEVDEPITTSIEDKIAGSKVSGKKRTAQQTFKDEEFYISSIPVNHHSEAGLSVRVLFLYDIDKPYVLVSDCRLDAAVLDLVADDGQGMKQQKTNYHWDKEVDEPITTSIEDKIAGSKVSGKKRTAQQTFKDEEFYISSIPVNHHSEAGLSVRGNEGFGSNRLDAAVLDLVADDGQGMKQQKTNYHWDKKSKKFIKLNNGDRVTASGKIKTESGAKVRANKTGAIYKKWKDSTHKKAFSREDGDGDDTPSMSGRGGRRGKRWSASVPNAHVRSEIKDLEQVRKERQEKANKLSFLHSKRGGGRGGARGGRGGGRGSGRDFDGGSGRDFAGRSSRGGRGGGSSRGGRGGGFGGGRGGGSGGGRGGSSRGGKRGGGGGGKRGRGR</sequence>
<dbReference type="CDD" id="cd18787">
    <property type="entry name" value="SF2_C_DEAD"/>
    <property type="match status" value="1"/>
</dbReference>
<dbReference type="InterPro" id="IPR050079">
    <property type="entry name" value="DEAD_box_RNA_helicase"/>
</dbReference>
<dbReference type="SMART" id="SM00490">
    <property type="entry name" value="HELICc"/>
    <property type="match status" value="1"/>
</dbReference>
<keyword evidence="5" id="KW-0347">Helicase</keyword>
<dbReference type="GO" id="GO:0005524">
    <property type="term" value="F:ATP binding"/>
    <property type="evidence" value="ECO:0007669"/>
    <property type="project" value="UniProtKB-KW"/>
</dbReference>
<dbReference type="PROSITE" id="PS51192">
    <property type="entry name" value="HELICASE_ATP_BIND_1"/>
    <property type="match status" value="1"/>
</dbReference>